<evidence type="ECO:0000313" key="1">
    <source>
        <dbReference type="EMBL" id="OQD70200.1"/>
    </source>
</evidence>
<dbReference type="OrthoDB" id="311172at2759"/>
<proteinExistence type="predicted"/>
<dbReference type="EMBL" id="MDYL01000025">
    <property type="protein sequence ID" value="OQD70200.1"/>
    <property type="molecule type" value="Genomic_DNA"/>
</dbReference>
<dbReference type="AlphaFoldDB" id="A0A1V6NZV7"/>
<accession>A0A1V6NZV7</accession>
<keyword evidence="2" id="KW-1185">Reference proteome</keyword>
<name>A0A1V6NZV7_PENDC</name>
<gene>
    <name evidence="1" type="ORF">PENDEC_c025G04452</name>
</gene>
<evidence type="ECO:0000313" key="2">
    <source>
        <dbReference type="Proteomes" id="UP000191522"/>
    </source>
</evidence>
<sequence>MDAIKHTLISMEAVTLGLRSQDLGDFNVQSMIIKQLGRSVKVRIAGVAETSPKLASGNKTATIVEH</sequence>
<comment type="caution">
    <text evidence="1">The sequence shown here is derived from an EMBL/GenBank/DDBJ whole genome shotgun (WGS) entry which is preliminary data.</text>
</comment>
<organism evidence="1 2">
    <name type="scientific">Penicillium decumbens</name>
    <dbReference type="NCBI Taxonomy" id="69771"/>
    <lineage>
        <taxon>Eukaryota</taxon>
        <taxon>Fungi</taxon>
        <taxon>Dikarya</taxon>
        <taxon>Ascomycota</taxon>
        <taxon>Pezizomycotina</taxon>
        <taxon>Eurotiomycetes</taxon>
        <taxon>Eurotiomycetidae</taxon>
        <taxon>Eurotiales</taxon>
        <taxon>Aspergillaceae</taxon>
        <taxon>Penicillium</taxon>
    </lineage>
</organism>
<dbReference type="Proteomes" id="UP000191522">
    <property type="component" value="Unassembled WGS sequence"/>
</dbReference>
<reference evidence="2" key="1">
    <citation type="journal article" date="2017" name="Nat. Microbiol.">
        <title>Global analysis of biosynthetic gene clusters reveals vast potential of secondary metabolite production in Penicillium species.</title>
        <authorList>
            <person name="Nielsen J.C."/>
            <person name="Grijseels S."/>
            <person name="Prigent S."/>
            <person name="Ji B."/>
            <person name="Dainat J."/>
            <person name="Nielsen K.F."/>
            <person name="Frisvad J.C."/>
            <person name="Workman M."/>
            <person name="Nielsen J."/>
        </authorList>
    </citation>
    <scope>NUCLEOTIDE SEQUENCE [LARGE SCALE GENOMIC DNA]</scope>
    <source>
        <strain evidence="2">IBT 11843</strain>
    </source>
</reference>
<protein>
    <submittedName>
        <fullName evidence="1">Uncharacterized protein</fullName>
    </submittedName>
</protein>